<name>A0A7W9KGN9_9PSEU</name>
<gene>
    <name evidence="2" type="ORF">BJ998_003054</name>
</gene>
<evidence type="ECO:0000313" key="2">
    <source>
        <dbReference type="EMBL" id="MBB5891858.1"/>
    </source>
</evidence>
<dbReference type="EMBL" id="JACHIR010000001">
    <property type="protein sequence ID" value="MBB5891858.1"/>
    <property type="molecule type" value="Genomic_DNA"/>
</dbReference>
<protein>
    <submittedName>
        <fullName evidence="2">Transposase</fullName>
    </submittedName>
</protein>
<feature type="domain" description="Insertion element IS150 protein InsJ-like helix-turn-helix" evidence="1">
    <location>
        <begin position="27"/>
        <end position="75"/>
    </location>
</feature>
<dbReference type="SUPFAM" id="SSF46689">
    <property type="entry name" value="Homeodomain-like"/>
    <property type="match status" value="1"/>
</dbReference>
<dbReference type="RefSeq" id="WP_221338022.1">
    <property type="nucleotide sequence ID" value="NZ_BAAAWY010000007.1"/>
</dbReference>
<evidence type="ECO:0000259" key="1">
    <source>
        <dbReference type="Pfam" id="PF13518"/>
    </source>
</evidence>
<organism evidence="2 3">
    <name type="scientific">Kutzneria kofuensis</name>
    <dbReference type="NCBI Taxonomy" id="103725"/>
    <lineage>
        <taxon>Bacteria</taxon>
        <taxon>Bacillati</taxon>
        <taxon>Actinomycetota</taxon>
        <taxon>Actinomycetes</taxon>
        <taxon>Pseudonocardiales</taxon>
        <taxon>Pseudonocardiaceae</taxon>
        <taxon>Kutzneria</taxon>
    </lineage>
</organism>
<dbReference type="AlphaFoldDB" id="A0A7W9KGN9"/>
<comment type="caution">
    <text evidence="2">The sequence shown here is derived from an EMBL/GenBank/DDBJ whole genome shotgun (WGS) entry which is preliminary data.</text>
</comment>
<dbReference type="Pfam" id="PF13518">
    <property type="entry name" value="HTH_28"/>
    <property type="match status" value="1"/>
</dbReference>
<accession>A0A7W9KGN9</accession>
<dbReference type="Proteomes" id="UP000585638">
    <property type="component" value="Unassembled WGS sequence"/>
</dbReference>
<keyword evidence="3" id="KW-1185">Reference proteome</keyword>
<sequence>MELTPQGEAELQSLVYSPDVAATVSTRARIVLWQNEGRQRKDIAALAGVSRPTVDLWLSRYATNGFAGLLDRPRGAGREQVTARVQARILALSRTSPPACTGLSG</sequence>
<dbReference type="InterPro" id="IPR055247">
    <property type="entry name" value="InsJ-like_HTH"/>
</dbReference>
<evidence type="ECO:0000313" key="3">
    <source>
        <dbReference type="Proteomes" id="UP000585638"/>
    </source>
</evidence>
<proteinExistence type="predicted"/>
<reference evidence="2 3" key="1">
    <citation type="submission" date="2020-08" db="EMBL/GenBank/DDBJ databases">
        <title>Sequencing the genomes of 1000 actinobacteria strains.</title>
        <authorList>
            <person name="Klenk H.-P."/>
        </authorList>
    </citation>
    <scope>NUCLEOTIDE SEQUENCE [LARGE SCALE GENOMIC DNA]</scope>
    <source>
        <strain evidence="2 3">DSM 43851</strain>
    </source>
</reference>
<dbReference type="InterPro" id="IPR009057">
    <property type="entry name" value="Homeodomain-like_sf"/>
</dbReference>